<protein>
    <submittedName>
        <fullName evidence="2">Oxidoreductase</fullName>
    </submittedName>
</protein>
<dbReference type="InterPro" id="IPR055170">
    <property type="entry name" value="GFO_IDH_MocA-like_dom"/>
</dbReference>
<evidence type="ECO:0000313" key="3">
    <source>
        <dbReference type="Proteomes" id="UP000000718"/>
    </source>
</evidence>
<dbReference type="InterPro" id="IPR013154">
    <property type="entry name" value="ADH-like_N"/>
</dbReference>
<sequence length="703" mass="78460">MPNVSANNLLVKNYASLVSIGTELSIIELGRKSLLGKARARPDLVKRFLDKAKKEGFLKTFQEAMGRLDNPVPLGYSSAGIVVEVGRNIHKFAPGDRVACIGAGYASHAEYVAVPENLCCRIPENVSFEEASFGMLGIIAMHGIRCGNLTFGEKVAVIGLGLLGLLTIQILKAYGFMVMGFDIDESKVEMARKLGVDAVSSDAEVFENLVDKYTNGFGADAVIITAATKSDAPIHLAVEIARFRGRIVVVGVADIHPDRNELWHKELELIVSKAAGPGSLDPIYENKGIDYPLGYVRWTENRNLEEFLRLVSEKKVNLEQLITHRFQIEEAVQVYENMMSNRGGPYVGVVLKYSAEKEITEERFKKIRETLESSSVTLGVIGAGLFGKALLIPALSKLSDVRFHTLSTSSGINAYHVAKKYGFENVTTDYKEILNNKEINSVFILTPHRLHAKMVIECLQAGKHTFVEKPLCINEEELKEITGVYSSLANDEKSLPFLMVGYNRRFSPHTYKLKSFLSNRKDPLMIIYRVNAGFVPPEHWVHSEEEGGGRIIGEICHFIDLMIYLTDSLPMQVYAERVSGNNKTIVNDDNVSIVIKFKDGSVGNIFYSASGDKAFSRERVEVYSEGKTLIIEDFKNSYFWLGGRTKKFKTLNQEIGYKEELSHFINVIKGNEKPKITYDEIYYSTLATFKINESLSKGTVIHL</sequence>
<dbReference type="InterPro" id="IPR051450">
    <property type="entry name" value="Gfo/Idh/MocA_Oxidoreductases"/>
</dbReference>
<dbReference type="Pfam" id="PF08240">
    <property type="entry name" value="ADH_N"/>
    <property type="match status" value="1"/>
</dbReference>
<keyword evidence="3" id="KW-1185">Reference proteome</keyword>
<gene>
    <name evidence="2" type="ordered locus">THEYE_A0496</name>
</gene>
<dbReference type="Pfam" id="PF00107">
    <property type="entry name" value="ADH_zinc_N"/>
    <property type="match status" value="1"/>
</dbReference>
<dbReference type="SUPFAM" id="SSF55347">
    <property type="entry name" value="Glyceraldehyde-3-phosphate dehydrogenase-like, C-terminal domain"/>
    <property type="match status" value="1"/>
</dbReference>
<dbReference type="InParanoid" id="B5YJC6"/>
<reference evidence="2 3" key="2">
    <citation type="journal article" date="2015" name="Genome Announc.">
        <title>Genome Sequence of the Sulfate-Reducing Thermophilic Bacterium Thermodesulfovibrio yellowstonii Strain DSM 11347T (Phylum Nitrospirae).</title>
        <authorList>
            <person name="Bhatnagar S."/>
            <person name="Badger J.H."/>
            <person name="Madupu R."/>
            <person name="Khouri H.M."/>
            <person name="O'Connor E.M."/>
            <person name="Robb F.T."/>
            <person name="Ward N.L."/>
            <person name="Eisen J.A."/>
        </authorList>
    </citation>
    <scope>NUCLEOTIDE SEQUENCE [LARGE SCALE GENOMIC DNA]</scope>
    <source>
        <strain evidence="3">ATCC 51303 / DSM 11347 / YP87</strain>
    </source>
</reference>
<dbReference type="InterPro" id="IPR000683">
    <property type="entry name" value="Gfo/Idh/MocA-like_OxRdtase_N"/>
</dbReference>
<dbReference type="Pfam" id="PF22725">
    <property type="entry name" value="GFO_IDH_MocA_C3"/>
    <property type="match status" value="1"/>
</dbReference>
<dbReference type="InterPro" id="IPR013149">
    <property type="entry name" value="ADH-like_C"/>
</dbReference>
<dbReference type="SUPFAM" id="SSF51735">
    <property type="entry name" value="NAD(P)-binding Rossmann-fold domains"/>
    <property type="match status" value="2"/>
</dbReference>
<evidence type="ECO:0000313" key="2">
    <source>
        <dbReference type="EMBL" id="ACI21346.1"/>
    </source>
</evidence>
<dbReference type="OrthoDB" id="9801953at2"/>
<feature type="domain" description="Enoyl reductase (ER)" evidence="1">
    <location>
        <begin position="33"/>
        <end position="343"/>
    </location>
</feature>
<dbReference type="EMBL" id="CP001147">
    <property type="protein sequence ID" value="ACI21346.1"/>
    <property type="molecule type" value="Genomic_DNA"/>
</dbReference>
<organism evidence="2 3">
    <name type="scientific">Thermodesulfovibrio yellowstonii (strain ATCC 51303 / DSM 11347 / YP87)</name>
    <dbReference type="NCBI Taxonomy" id="289376"/>
    <lineage>
        <taxon>Bacteria</taxon>
        <taxon>Pseudomonadati</taxon>
        <taxon>Nitrospirota</taxon>
        <taxon>Thermodesulfovibrionia</taxon>
        <taxon>Thermodesulfovibrionales</taxon>
        <taxon>Thermodesulfovibrionaceae</taxon>
        <taxon>Thermodesulfovibrio</taxon>
    </lineage>
</organism>
<accession>B5YJC6</accession>
<dbReference type="Gene3D" id="3.30.360.10">
    <property type="entry name" value="Dihydrodipicolinate Reductase, domain 2"/>
    <property type="match status" value="1"/>
</dbReference>
<dbReference type="InterPro" id="IPR036291">
    <property type="entry name" value="NAD(P)-bd_dom_sf"/>
</dbReference>
<dbReference type="Gene3D" id="3.90.180.10">
    <property type="entry name" value="Medium-chain alcohol dehydrogenases, catalytic domain"/>
    <property type="match status" value="1"/>
</dbReference>
<dbReference type="STRING" id="289376.THEYE_A0496"/>
<dbReference type="HOGENOM" id="CLU_024115_0_0_0"/>
<dbReference type="KEGG" id="tye:THEYE_A0496"/>
<reference evidence="3" key="1">
    <citation type="submission" date="2008-08" db="EMBL/GenBank/DDBJ databases">
        <title>The complete genome sequence of Thermodesulfovibrio yellowstonii strain ATCC 51303 / DSM 11347 / YP87.</title>
        <authorList>
            <person name="Dodson R.J."/>
            <person name="Durkin A.S."/>
            <person name="Wu M."/>
            <person name="Eisen J."/>
            <person name="Sutton G."/>
        </authorList>
    </citation>
    <scope>NUCLEOTIDE SEQUENCE [LARGE SCALE GENOMIC DNA]</scope>
    <source>
        <strain evidence="3">ATCC 51303 / DSM 11347 / YP87</strain>
    </source>
</reference>
<dbReference type="eggNOG" id="COG1063">
    <property type="taxonomic scope" value="Bacteria"/>
</dbReference>
<dbReference type="eggNOG" id="COG0673">
    <property type="taxonomic scope" value="Bacteria"/>
</dbReference>
<evidence type="ECO:0000259" key="1">
    <source>
        <dbReference type="SMART" id="SM00829"/>
    </source>
</evidence>
<dbReference type="PANTHER" id="PTHR43377:SF1">
    <property type="entry name" value="BILIVERDIN REDUCTASE A"/>
    <property type="match status" value="1"/>
</dbReference>
<dbReference type="CDD" id="cd08255">
    <property type="entry name" value="2-desacetyl-2-hydroxyethyl_bacteriochlorophyllide_like"/>
    <property type="match status" value="1"/>
</dbReference>
<dbReference type="SUPFAM" id="SSF50129">
    <property type="entry name" value="GroES-like"/>
    <property type="match status" value="1"/>
</dbReference>
<dbReference type="GO" id="GO:0016491">
    <property type="term" value="F:oxidoreductase activity"/>
    <property type="evidence" value="ECO:0007669"/>
    <property type="project" value="InterPro"/>
</dbReference>
<dbReference type="InterPro" id="IPR020843">
    <property type="entry name" value="ER"/>
</dbReference>
<dbReference type="Gene3D" id="3.40.50.720">
    <property type="entry name" value="NAD(P)-binding Rossmann-like Domain"/>
    <property type="match status" value="2"/>
</dbReference>
<dbReference type="AlphaFoldDB" id="B5YJC6"/>
<dbReference type="InterPro" id="IPR011032">
    <property type="entry name" value="GroES-like_sf"/>
</dbReference>
<dbReference type="Proteomes" id="UP000000718">
    <property type="component" value="Chromosome"/>
</dbReference>
<dbReference type="Pfam" id="PF01408">
    <property type="entry name" value="GFO_IDH_MocA"/>
    <property type="match status" value="1"/>
</dbReference>
<proteinExistence type="predicted"/>
<dbReference type="SMART" id="SM00829">
    <property type="entry name" value="PKS_ER"/>
    <property type="match status" value="1"/>
</dbReference>
<dbReference type="PANTHER" id="PTHR43377">
    <property type="entry name" value="BILIVERDIN REDUCTASE A"/>
    <property type="match status" value="1"/>
</dbReference>
<name>B5YJC6_THEYD</name>
<dbReference type="GO" id="GO:0000166">
    <property type="term" value="F:nucleotide binding"/>
    <property type="evidence" value="ECO:0007669"/>
    <property type="project" value="InterPro"/>
</dbReference>
<dbReference type="EnsemblBacteria" id="ACI21346">
    <property type="protein sequence ID" value="ACI21346"/>
    <property type="gene ID" value="THEYE_A0496"/>
</dbReference>
<dbReference type="PATRIC" id="fig|289376.4.peg.492"/>